<evidence type="ECO:0000256" key="3">
    <source>
        <dbReference type="ARBA" id="ARBA00022692"/>
    </source>
</evidence>
<keyword evidence="4 7" id="KW-1133">Transmembrane helix</keyword>
<feature type="region of interest" description="Disordered" evidence="6">
    <location>
        <begin position="1"/>
        <end position="31"/>
    </location>
</feature>
<comment type="subcellular location">
    <subcellularLocation>
        <location evidence="1">Membrane</location>
        <topology evidence="1">Multi-pass membrane protein</topology>
    </subcellularLocation>
</comment>
<dbReference type="GO" id="GO:0022857">
    <property type="term" value="F:transmembrane transporter activity"/>
    <property type="evidence" value="ECO:0007669"/>
    <property type="project" value="InterPro"/>
</dbReference>
<sequence>METNRSQEPQPHRSLGVDDESLQQPQSDPKKKGGWITFPFLGGISLSFCLSCLSIDRCRSSTDVYVCHGEVAMMGLGVATSGALSNMVVYLIKEYNVPSVDAAQISNIISGCLSLAPVAGAIVADAFFGCYPVVAVSMAFSVLSLVMFTLTAILPGLRPAPCQQLSSGGHCEPASAGQMAALYAGVFLMCVSAAGSRFNQATMGADQFDSAADRDVLFNWFFIFFYASSVLGSTVIVYIQDTVSWTLGFGVSMAASVVGLTAMLLGARYYRRPAVRGSPFTGLARVVFAAVRKRKVNVVTSGEVKFYHGRRRSGDGDDKSGNSETDPLAPSDSFRYVILLLDISSVTK</sequence>
<comment type="caution">
    <text evidence="8">The sequence shown here is derived from an EMBL/GenBank/DDBJ whole genome shotgun (WGS) entry which is preliminary data.</text>
</comment>
<proteinExistence type="inferred from homology"/>
<dbReference type="PANTHER" id="PTHR11654">
    <property type="entry name" value="OLIGOPEPTIDE TRANSPORTER-RELATED"/>
    <property type="match status" value="1"/>
</dbReference>
<evidence type="ECO:0000256" key="6">
    <source>
        <dbReference type="SAM" id="MobiDB-lite"/>
    </source>
</evidence>
<name>A0A835A8C2_9POAL</name>
<keyword evidence="5 7" id="KW-0472">Membrane</keyword>
<evidence type="ECO:0000256" key="1">
    <source>
        <dbReference type="ARBA" id="ARBA00004141"/>
    </source>
</evidence>
<organism evidence="8 9">
    <name type="scientific">Digitaria exilis</name>
    <dbReference type="NCBI Taxonomy" id="1010633"/>
    <lineage>
        <taxon>Eukaryota</taxon>
        <taxon>Viridiplantae</taxon>
        <taxon>Streptophyta</taxon>
        <taxon>Embryophyta</taxon>
        <taxon>Tracheophyta</taxon>
        <taxon>Spermatophyta</taxon>
        <taxon>Magnoliopsida</taxon>
        <taxon>Liliopsida</taxon>
        <taxon>Poales</taxon>
        <taxon>Poaceae</taxon>
        <taxon>PACMAD clade</taxon>
        <taxon>Panicoideae</taxon>
        <taxon>Panicodae</taxon>
        <taxon>Paniceae</taxon>
        <taxon>Anthephorinae</taxon>
        <taxon>Digitaria</taxon>
    </lineage>
</organism>
<evidence type="ECO:0000313" key="9">
    <source>
        <dbReference type="Proteomes" id="UP000636709"/>
    </source>
</evidence>
<feature type="transmembrane region" description="Helical" evidence="7">
    <location>
        <begin position="245"/>
        <end position="267"/>
    </location>
</feature>
<dbReference type="EMBL" id="JACEFO010002656">
    <property type="protein sequence ID" value="KAF8652432.1"/>
    <property type="molecule type" value="Genomic_DNA"/>
</dbReference>
<feature type="transmembrane region" description="Helical" evidence="7">
    <location>
        <begin position="131"/>
        <end position="154"/>
    </location>
</feature>
<evidence type="ECO:0000256" key="7">
    <source>
        <dbReference type="SAM" id="Phobius"/>
    </source>
</evidence>
<feature type="transmembrane region" description="Helical" evidence="7">
    <location>
        <begin position="35"/>
        <end position="53"/>
    </location>
</feature>
<feature type="transmembrane region" description="Helical" evidence="7">
    <location>
        <begin position="65"/>
        <end position="92"/>
    </location>
</feature>
<dbReference type="OrthoDB" id="8904098at2759"/>
<accession>A0A835A8C2</accession>
<evidence type="ECO:0000256" key="2">
    <source>
        <dbReference type="ARBA" id="ARBA00005982"/>
    </source>
</evidence>
<dbReference type="Gene3D" id="1.20.1250.20">
    <property type="entry name" value="MFS general substrate transporter like domains"/>
    <property type="match status" value="1"/>
</dbReference>
<dbReference type="InterPro" id="IPR000109">
    <property type="entry name" value="POT_fam"/>
</dbReference>
<reference evidence="8" key="1">
    <citation type="submission" date="2020-07" db="EMBL/GenBank/DDBJ databases">
        <title>Genome sequence and genetic diversity analysis of an under-domesticated orphan crop, white fonio (Digitaria exilis).</title>
        <authorList>
            <person name="Bennetzen J.L."/>
            <person name="Chen S."/>
            <person name="Ma X."/>
            <person name="Wang X."/>
            <person name="Yssel A.E.J."/>
            <person name="Chaluvadi S.R."/>
            <person name="Johnson M."/>
            <person name="Gangashetty P."/>
            <person name="Hamidou F."/>
            <person name="Sanogo M.D."/>
            <person name="Zwaenepoel A."/>
            <person name="Wallace J."/>
            <person name="Van De Peer Y."/>
            <person name="Van Deynze A."/>
        </authorList>
    </citation>
    <scope>NUCLEOTIDE SEQUENCE</scope>
    <source>
        <tissue evidence="8">Leaves</tissue>
    </source>
</reference>
<dbReference type="Proteomes" id="UP000636709">
    <property type="component" value="Unassembled WGS sequence"/>
</dbReference>
<protein>
    <submittedName>
        <fullName evidence="8">Uncharacterized protein</fullName>
    </submittedName>
</protein>
<evidence type="ECO:0000256" key="4">
    <source>
        <dbReference type="ARBA" id="ARBA00022989"/>
    </source>
</evidence>
<feature type="transmembrane region" description="Helical" evidence="7">
    <location>
        <begin position="216"/>
        <end position="239"/>
    </location>
</feature>
<dbReference type="InterPro" id="IPR036259">
    <property type="entry name" value="MFS_trans_sf"/>
</dbReference>
<dbReference type="GO" id="GO:0016020">
    <property type="term" value="C:membrane"/>
    <property type="evidence" value="ECO:0007669"/>
    <property type="project" value="UniProtKB-SubCell"/>
</dbReference>
<keyword evidence="9" id="KW-1185">Reference proteome</keyword>
<comment type="similarity">
    <text evidence="2">Belongs to the major facilitator superfamily. Proton-dependent oligopeptide transporter (POT/PTR) (TC 2.A.17) family.</text>
</comment>
<dbReference type="Pfam" id="PF00854">
    <property type="entry name" value="PTR2"/>
    <property type="match status" value="1"/>
</dbReference>
<feature type="transmembrane region" description="Helical" evidence="7">
    <location>
        <begin position="104"/>
        <end position="124"/>
    </location>
</feature>
<feature type="transmembrane region" description="Helical" evidence="7">
    <location>
        <begin position="174"/>
        <end position="195"/>
    </location>
</feature>
<dbReference type="AlphaFoldDB" id="A0A835A8C2"/>
<evidence type="ECO:0000313" key="8">
    <source>
        <dbReference type="EMBL" id="KAF8652432.1"/>
    </source>
</evidence>
<evidence type="ECO:0000256" key="5">
    <source>
        <dbReference type="ARBA" id="ARBA00023136"/>
    </source>
</evidence>
<keyword evidence="3 7" id="KW-0812">Transmembrane</keyword>
<gene>
    <name evidence="8" type="ORF">HU200_062762</name>
</gene>
<dbReference type="SUPFAM" id="SSF103473">
    <property type="entry name" value="MFS general substrate transporter"/>
    <property type="match status" value="1"/>
</dbReference>